<dbReference type="STRING" id="714943.Mucpa_5166"/>
<organism evidence="2 3">
    <name type="scientific">Mucilaginibacter paludis DSM 18603</name>
    <dbReference type="NCBI Taxonomy" id="714943"/>
    <lineage>
        <taxon>Bacteria</taxon>
        <taxon>Pseudomonadati</taxon>
        <taxon>Bacteroidota</taxon>
        <taxon>Sphingobacteriia</taxon>
        <taxon>Sphingobacteriales</taxon>
        <taxon>Sphingobacteriaceae</taxon>
        <taxon>Mucilaginibacter</taxon>
    </lineage>
</organism>
<keyword evidence="1" id="KW-0732">Signal</keyword>
<evidence type="ECO:0008006" key="4">
    <source>
        <dbReference type="Google" id="ProtNLM"/>
    </source>
</evidence>
<dbReference type="HOGENOM" id="CLU_1501879_0_0_10"/>
<dbReference type="RefSeq" id="WP_008510320.1">
    <property type="nucleotide sequence ID" value="NZ_CM001403.1"/>
</dbReference>
<gene>
    <name evidence="2" type="ORF">Mucpa_5166</name>
</gene>
<accession>H1Y386</accession>
<keyword evidence="3" id="KW-1185">Reference proteome</keyword>
<evidence type="ECO:0000313" key="2">
    <source>
        <dbReference type="EMBL" id="EHQ29241.1"/>
    </source>
</evidence>
<name>H1Y386_9SPHI</name>
<dbReference type="AlphaFoldDB" id="H1Y386"/>
<protein>
    <recommendedName>
        <fullName evidence="4">Secreted protein</fullName>
    </recommendedName>
</protein>
<evidence type="ECO:0000313" key="3">
    <source>
        <dbReference type="Proteomes" id="UP000002774"/>
    </source>
</evidence>
<dbReference type="EMBL" id="CM001403">
    <property type="protein sequence ID" value="EHQ29241.1"/>
    <property type="molecule type" value="Genomic_DNA"/>
</dbReference>
<sequence>MKFMVLSLLLLSAFNALEAQVILKDNHRGYHGTSKNIINLLNKFKNSCLDSSIRYNYSNVSFTPKKTIQFLNKNFSTHIFSSCSFLQTSSSGITSDEKNETIILGIIEIGFNSTDKLNSALRTIKNSHREAFMSEVFTPFVLLKENSSLILIHSETRYKPIDCFFEYLRGLKGEYVKIN</sequence>
<feature type="chain" id="PRO_5003557015" description="Secreted protein" evidence="1">
    <location>
        <begin position="19"/>
        <end position="179"/>
    </location>
</feature>
<feature type="signal peptide" evidence="1">
    <location>
        <begin position="1"/>
        <end position="18"/>
    </location>
</feature>
<reference evidence="2" key="1">
    <citation type="submission" date="2011-09" db="EMBL/GenBank/DDBJ databases">
        <title>The permanent draft genome of Mucilaginibacter paludis DSM 18603.</title>
        <authorList>
            <consortium name="US DOE Joint Genome Institute (JGI-PGF)"/>
            <person name="Lucas S."/>
            <person name="Han J."/>
            <person name="Lapidus A."/>
            <person name="Bruce D."/>
            <person name="Goodwin L."/>
            <person name="Pitluck S."/>
            <person name="Peters L."/>
            <person name="Kyrpides N."/>
            <person name="Mavromatis K."/>
            <person name="Ivanova N."/>
            <person name="Mikhailova N."/>
            <person name="Held B."/>
            <person name="Detter J.C."/>
            <person name="Tapia R."/>
            <person name="Han C."/>
            <person name="Land M."/>
            <person name="Hauser L."/>
            <person name="Markowitz V."/>
            <person name="Cheng J.-F."/>
            <person name="Hugenholtz P."/>
            <person name="Woyke T."/>
            <person name="Wu D."/>
            <person name="Tindall B."/>
            <person name="Brambilla E."/>
            <person name="Klenk H.-P."/>
            <person name="Eisen J.A."/>
        </authorList>
    </citation>
    <scope>NUCLEOTIDE SEQUENCE [LARGE SCALE GENOMIC DNA]</scope>
    <source>
        <strain evidence="2">DSM 18603</strain>
    </source>
</reference>
<dbReference type="Proteomes" id="UP000002774">
    <property type="component" value="Chromosome"/>
</dbReference>
<proteinExistence type="predicted"/>
<evidence type="ECO:0000256" key="1">
    <source>
        <dbReference type="SAM" id="SignalP"/>
    </source>
</evidence>